<protein>
    <submittedName>
        <fullName evidence="1">Putative secreted protein</fullName>
    </submittedName>
</protein>
<evidence type="ECO:0000313" key="1">
    <source>
        <dbReference type="EMBL" id="CAI36975.1"/>
    </source>
</evidence>
<dbReference type="OrthoDB" id="4410230at2"/>
<dbReference type="RefSeq" id="WP_011273417.1">
    <property type="nucleotide sequence ID" value="NC_007164.1"/>
</dbReference>
<proteinExistence type="predicted"/>
<sequence length="204" mass="22717">MAKKIMFVAGGFILVLALLGGGFLWGKSTILNSPVETVTETDNSEVILAVQRREEVVLLSTSTQGIYTTQNTAKLFKWGVPGSRKTNILQYKFTAKLGLDGREVKVEETSPGHFKLTIPPFKFIGFSDPEFKTVHQHGEVLSFATADIDTAEGINEVLNEGKRKEHIQLNHDLLKDQTKTFYEGIIRAIDTEAKVEFEFQIAAK</sequence>
<dbReference type="HOGENOM" id="CLU_107924_1_0_11"/>
<reference evidence="1 2" key="1">
    <citation type="journal article" date="2005" name="J. Bacteriol.">
        <title>Complete genome sequence and analysis of the multiresistant nosocomial pathogen Corynebacterium jeikeium K411, a lipid-requiring bacterium of the human skin flora.</title>
        <authorList>
            <person name="Tauch A."/>
            <person name="Kaiser O."/>
            <person name="Hain T."/>
            <person name="Goesmann A."/>
            <person name="Weisshaar B."/>
            <person name="Albersmeier A."/>
            <person name="Bekel T."/>
            <person name="Bischoff N."/>
            <person name="Brune I."/>
            <person name="Chakraborty T."/>
            <person name="Kalinowski J."/>
            <person name="Meyer F."/>
            <person name="Rupp O."/>
            <person name="Schneiker S."/>
            <person name="Viehoever P."/>
            <person name="Puehler A."/>
        </authorList>
    </citation>
    <scope>NUCLEOTIDE SEQUENCE [LARGE SCALE GENOMIC DNA]</scope>
    <source>
        <strain evidence="1 2">K411</strain>
    </source>
</reference>
<dbReference type="Proteomes" id="UP000000545">
    <property type="component" value="Chromosome"/>
</dbReference>
<keyword evidence="2" id="KW-1185">Reference proteome</keyword>
<dbReference type="EMBL" id="CR931997">
    <property type="protein sequence ID" value="CAI36975.1"/>
    <property type="molecule type" value="Genomic_DNA"/>
</dbReference>
<evidence type="ECO:0000313" key="2">
    <source>
        <dbReference type="Proteomes" id="UP000000545"/>
    </source>
</evidence>
<accession>Q4JW32</accession>
<dbReference type="PATRIC" id="fig|306537.10.peg.823"/>
<gene>
    <name evidence="1" type="ordered locus">jk0813</name>
</gene>
<dbReference type="AlphaFoldDB" id="Q4JW32"/>
<name>Q4JW32_CORJK</name>
<dbReference type="STRING" id="306537.jk0813"/>
<dbReference type="eggNOG" id="ENOG50318ZT">
    <property type="taxonomic scope" value="Bacteria"/>
</dbReference>
<dbReference type="KEGG" id="cjk:jk0813"/>
<organism evidence="1 2">
    <name type="scientific">Corynebacterium jeikeium (strain K411)</name>
    <dbReference type="NCBI Taxonomy" id="306537"/>
    <lineage>
        <taxon>Bacteria</taxon>
        <taxon>Bacillati</taxon>
        <taxon>Actinomycetota</taxon>
        <taxon>Actinomycetes</taxon>
        <taxon>Mycobacteriales</taxon>
        <taxon>Corynebacteriaceae</taxon>
        <taxon>Corynebacterium</taxon>
    </lineage>
</organism>